<name>A0ABS6F4X2_9CLOT</name>
<gene>
    <name evidence="1" type="ORF">KQI89_13940</name>
</gene>
<evidence type="ECO:0000313" key="1">
    <source>
        <dbReference type="EMBL" id="MBU5592850.1"/>
    </source>
</evidence>
<proteinExistence type="predicted"/>
<reference evidence="1 2" key="1">
    <citation type="submission" date="2021-06" db="EMBL/GenBank/DDBJ databases">
        <authorList>
            <person name="Sun Q."/>
            <person name="Li D."/>
        </authorList>
    </citation>
    <scope>NUCLEOTIDE SEQUENCE [LARGE SCALE GENOMIC DNA]</scope>
    <source>
        <strain evidence="1 2">MSJ-4</strain>
    </source>
</reference>
<accession>A0ABS6F4X2</accession>
<sequence>MINLDLALSYEEYMDKLTEDHKAVYEKTFIAEDTKDTLKGLDRKINAIVFSEGFCPDCTVSLPILKRFQEINSNIKIKMLPREGNESFLEENLGEARIPTFMFFDENMNPLGVFVEFPESLKEKIALAKMDEKQQFVREYREGKYNNLIEKDFLNIIFS</sequence>
<dbReference type="RefSeq" id="WP_216457552.1">
    <property type="nucleotide sequence ID" value="NZ_JAHLQL010000005.1"/>
</dbReference>
<evidence type="ECO:0000313" key="2">
    <source>
        <dbReference type="Proteomes" id="UP000736583"/>
    </source>
</evidence>
<dbReference type="Pfam" id="PF14595">
    <property type="entry name" value="Thioredoxin_9"/>
    <property type="match status" value="1"/>
</dbReference>
<protein>
    <submittedName>
        <fullName evidence="1">Thioredoxin family protein</fullName>
    </submittedName>
</protein>
<dbReference type="EMBL" id="JAHLQL010000005">
    <property type="protein sequence ID" value="MBU5592850.1"/>
    <property type="molecule type" value="Genomic_DNA"/>
</dbReference>
<organism evidence="1 2">
    <name type="scientific">Clostridium simiarum</name>
    <dbReference type="NCBI Taxonomy" id="2841506"/>
    <lineage>
        <taxon>Bacteria</taxon>
        <taxon>Bacillati</taxon>
        <taxon>Bacillota</taxon>
        <taxon>Clostridia</taxon>
        <taxon>Eubacteriales</taxon>
        <taxon>Clostridiaceae</taxon>
        <taxon>Clostridium</taxon>
    </lineage>
</organism>
<keyword evidence="2" id="KW-1185">Reference proteome</keyword>
<dbReference type="Proteomes" id="UP000736583">
    <property type="component" value="Unassembled WGS sequence"/>
</dbReference>
<comment type="caution">
    <text evidence="1">The sequence shown here is derived from an EMBL/GenBank/DDBJ whole genome shotgun (WGS) entry which is preliminary data.</text>
</comment>